<dbReference type="STRING" id="1072389.K1X3P7"/>
<evidence type="ECO:0000313" key="5">
    <source>
        <dbReference type="EMBL" id="EKD15353.1"/>
    </source>
</evidence>
<feature type="compositionally biased region" description="Low complexity" evidence="3">
    <location>
        <begin position="730"/>
        <end position="739"/>
    </location>
</feature>
<dbReference type="KEGG" id="mbe:MBM_06569"/>
<dbReference type="HOGENOM" id="CLU_013296_1_1_1"/>
<feature type="compositionally biased region" description="Pro residues" evidence="3">
    <location>
        <begin position="717"/>
        <end position="729"/>
    </location>
</feature>
<dbReference type="InParanoid" id="K1X3P7"/>
<dbReference type="OMA" id="RWEMIGI"/>
<dbReference type="SMART" id="SM00066">
    <property type="entry name" value="GAL4"/>
    <property type="match status" value="1"/>
</dbReference>
<dbReference type="OrthoDB" id="4898680at2759"/>
<feature type="compositionally biased region" description="Low complexity" evidence="3">
    <location>
        <begin position="107"/>
        <end position="132"/>
    </location>
</feature>
<dbReference type="Proteomes" id="UP000006753">
    <property type="component" value="Unassembled WGS sequence"/>
</dbReference>
<feature type="region of interest" description="Disordered" evidence="3">
    <location>
        <begin position="51"/>
        <end position="140"/>
    </location>
</feature>
<dbReference type="Gene3D" id="4.10.240.10">
    <property type="entry name" value="Zn(2)-C6 fungal-type DNA-binding domain"/>
    <property type="match status" value="1"/>
</dbReference>
<dbReference type="PANTHER" id="PTHR31001:SF40">
    <property type="entry name" value="ZN(II)2CYS6 TRANSCRIPTION FACTOR (EUROFUNG)"/>
    <property type="match status" value="1"/>
</dbReference>
<feature type="region of interest" description="Disordered" evidence="3">
    <location>
        <begin position="714"/>
        <end position="763"/>
    </location>
</feature>
<keyword evidence="2" id="KW-0539">Nucleus</keyword>
<name>K1X3P7_MARBU</name>
<dbReference type="GO" id="GO:0000981">
    <property type="term" value="F:DNA-binding transcription factor activity, RNA polymerase II-specific"/>
    <property type="evidence" value="ECO:0007669"/>
    <property type="project" value="InterPro"/>
</dbReference>
<feature type="domain" description="Zn(2)-C6 fungal-type" evidence="4">
    <location>
        <begin position="14"/>
        <end position="44"/>
    </location>
</feature>
<dbReference type="CDD" id="cd00067">
    <property type="entry name" value="GAL4"/>
    <property type="match status" value="1"/>
</dbReference>
<protein>
    <submittedName>
        <fullName evidence="5">FAD dependent oxidoreductase superfamily</fullName>
    </submittedName>
</protein>
<dbReference type="CDD" id="cd12148">
    <property type="entry name" value="fungal_TF_MHR"/>
    <property type="match status" value="1"/>
</dbReference>
<dbReference type="GO" id="GO:0005634">
    <property type="term" value="C:nucleus"/>
    <property type="evidence" value="ECO:0007669"/>
    <property type="project" value="UniProtKB-SubCell"/>
</dbReference>
<dbReference type="InterPro" id="IPR036864">
    <property type="entry name" value="Zn2-C6_fun-type_DNA-bd_sf"/>
</dbReference>
<organism evidence="5 6">
    <name type="scientific">Marssonina brunnea f. sp. multigermtubi (strain MB_m1)</name>
    <name type="common">Marssonina leaf spot fungus</name>
    <dbReference type="NCBI Taxonomy" id="1072389"/>
    <lineage>
        <taxon>Eukaryota</taxon>
        <taxon>Fungi</taxon>
        <taxon>Dikarya</taxon>
        <taxon>Ascomycota</taxon>
        <taxon>Pezizomycotina</taxon>
        <taxon>Leotiomycetes</taxon>
        <taxon>Helotiales</taxon>
        <taxon>Drepanopezizaceae</taxon>
        <taxon>Drepanopeziza</taxon>
    </lineage>
</organism>
<evidence type="ECO:0000313" key="6">
    <source>
        <dbReference type="Proteomes" id="UP000006753"/>
    </source>
</evidence>
<reference evidence="5 6" key="1">
    <citation type="journal article" date="2012" name="BMC Genomics">
        <title>Sequencing the genome of Marssonina brunnea reveals fungus-poplar co-evolution.</title>
        <authorList>
            <person name="Zhu S."/>
            <person name="Cao Y.-Z."/>
            <person name="Jiang C."/>
            <person name="Tan B.-Y."/>
            <person name="Wang Z."/>
            <person name="Feng S."/>
            <person name="Zhang L."/>
            <person name="Su X.-H."/>
            <person name="Brejova B."/>
            <person name="Vinar T."/>
            <person name="Xu M."/>
            <person name="Wang M.-X."/>
            <person name="Zhang S.-G."/>
            <person name="Huang M.-R."/>
            <person name="Wu R."/>
            <person name="Zhou Y."/>
        </authorList>
    </citation>
    <scope>NUCLEOTIDE SEQUENCE [LARGE SCALE GENOMIC DNA]</scope>
    <source>
        <strain evidence="5 6">MB_m1</strain>
    </source>
</reference>
<feature type="compositionally biased region" description="Basic residues" evidence="3">
    <location>
        <begin position="77"/>
        <end position="90"/>
    </location>
</feature>
<dbReference type="EMBL" id="JH921442">
    <property type="protein sequence ID" value="EKD15353.1"/>
    <property type="molecule type" value="Genomic_DNA"/>
</dbReference>
<gene>
    <name evidence="5" type="ORF">MBM_06569</name>
</gene>
<dbReference type="PROSITE" id="PS50048">
    <property type="entry name" value="ZN2_CY6_FUNGAL_2"/>
    <property type="match status" value="1"/>
</dbReference>
<proteinExistence type="predicted"/>
<dbReference type="PROSITE" id="PS00463">
    <property type="entry name" value="ZN2_CY6_FUNGAL_1"/>
    <property type="match status" value="1"/>
</dbReference>
<keyword evidence="6" id="KW-1185">Reference proteome</keyword>
<dbReference type="GO" id="GO:0008270">
    <property type="term" value="F:zinc ion binding"/>
    <property type="evidence" value="ECO:0007669"/>
    <property type="project" value="InterPro"/>
</dbReference>
<evidence type="ECO:0000259" key="4">
    <source>
        <dbReference type="PROSITE" id="PS50048"/>
    </source>
</evidence>
<accession>K1X3P7</accession>
<dbReference type="InterPro" id="IPR050613">
    <property type="entry name" value="Sec_Metabolite_Reg"/>
</dbReference>
<evidence type="ECO:0000256" key="2">
    <source>
        <dbReference type="ARBA" id="ARBA00023242"/>
    </source>
</evidence>
<evidence type="ECO:0000256" key="3">
    <source>
        <dbReference type="SAM" id="MobiDB-lite"/>
    </source>
</evidence>
<evidence type="ECO:0000256" key="1">
    <source>
        <dbReference type="ARBA" id="ARBA00004123"/>
    </source>
</evidence>
<dbReference type="AlphaFoldDB" id="K1X3P7"/>
<comment type="subcellular location">
    <subcellularLocation>
        <location evidence="1">Nucleus</location>
    </subcellularLocation>
</comment>
<feature type="compositionally biased region" description="Polar residues" evidence="3">
    <location>
        <begin position="56"/>
        <end position="74"/>
    </location>
</feature>
<dbReference type="SUPFAM" id="SSF57701">
    <property type="entry name" value="Zn2/Cys6 DNA-binding domain"/>
    <property type="match status" value="1"/>
</dbReference>
<dbReference type="Pfam" id="PF00172">
    <property type="entry name" value="Zn_clus"/>
    <property type="match status" value="1"/>
</dbReference>
<sequence>MPPGRVRRNGQPQACEACRKTKVRCDHGSPRCSRCVTRQLDCFYHPNPMSKARGLSQESSPSQYGFTAPLSGTQNEHHHHHHLHHHHQHHPTPLSPIMTPTGQERFTVTSSGTSTSTATSTPTSASDAASPALPGPEPAYEQSKRAFLFQREGMPYGTTRYSAVFSENHASFGPAILDEAAEPGARVPHSGSNLSHLGLDDSNARRELAINTMMEFPTLRTCESLMQNVPEMYDVWQSPVMIRQCLNQVWTEYGACLGTNRSRESVSVMVDDIFETGKRPLSNPDPRGTDGTSWHNWFGGPRLRWEMIGILFTWAGMIFRHKQECDRIFEFPEQQGRNRKTAAENMRVCANNCLRLCDDFVEINDIIIVLMKNCAKLRSNIISDESDHLRMDFGTTGAAFITAGLHRLPVSPILTPLSQYRCIISSSFFHLDKCESLFNGRPPILDKRFCYIPLPLDLSEEDVYNGDERFQAAVKRLDANGWNTDNQIYATTWLRAVSLLSPIREEILGLSLTASLKYTKAQVEYKPSFALVTQLEQIVGTYPPHIRYHTIEHPDHSQSRKRAPHEIYLITRIQLDVLQCAFLLQRLLVSRGYCNGQKLFNIAYDMIHVVLSLWSDSEHLRDFNFAFDWIILSYGIPCAGILCLELLRASNLAPPMAPTETMPSPTPVQLSRSEVVQALTMFIAFLNWIRPTDNNVQLCGKFKKVVKRIIDTAIDAPRPPPPPPVPPGGPQQQSSREPPVTGHLPNVAAGDDHHQFHLPPLQDSDALAGTEFDVEDQFDPALMALDDLDWLNTVDWTQGDWLELSQQDLPSPSE</sequence>
<dbReference type="InterPro" id="IPR001138">
    <property type="entry name" value="Zn2Cys6_DnaBD"/>
</dbReference>
<dbReference type="eggNOG" id="ENOG502SI1U">
    <property type="taxonomic scope" value="Eukaryota"/>
</dbReference>
<dbReference type="PANTHER" id="PTHR31001">
    <property type="entry name" value="UNCHARACTERIZED TRANSCRIPTIONAL REGULATORY PROTEIN"/>
    <property type="match status" value="1"/>
</dbReference>